<dbReference type="PANTHER" id="PTHR30055:SF237">
    <property type="entry name" value="TRANSCRIPTIONAL REPRESSOR MCE3R"/>
    <property type="match status" value="1"/>
</dbReference>
<proteinExistence type="predicted"/>
<evidence type="ECO:0000313" key="10">
    <source>
        <dbReference type="EMBL" id="CAB4987098.1"/>
    </source>
</evidence>
<dbReference type="PRINTS" id="PR00455">
    <property type="entry name" value="HTHTETR"/>
</dbReference>
<keyword evidence="3" id="KW-0804">Transcription</keyword>
<dbReference type="Gene3D" id="1.10.357.10">
    <property type="entry name" value="Tetracycline Repressor, domain 2"/>
    <property type="match status" value="1"/>
</dbReference>
<dbReference type="FunFam" id="1.10.10.60:FF:000141">
    <property type="entry name" value="TetR family transcriptional regulator"/>
    <property type="match status" value="1"/>
</dbReference>
<dbReference type="EMBL" id="CAFBIY010000007">
    <property type="protein sequence ID" value="CAB4846500.1"/>
    <property type="molecule type" value="Genomic_DNA"/>
</dbReference>
<dbReference type="Pfam" id="PF17932">
    <property type="entry name" value="TetR_C_24"/>
    <property type="match status" value="1"/>
</dbReference>
<evidence type="ECO:0000313" key="6">
    <source>
        <dbReference type="EMBL" id="CAB4709933.1"/>
    </source>
</evidence>
<dbReference type="InterPro" id="IPR009057">
    <property type="entry name" value="Homeodomain-like_sf"/>
</dbReference>
<dbReference type="GO" id="GO:0003700">
    <property type="term" value="F:DNA-binding transcription factor activity"/>
    <property type="evidence" value="ECO:0007669"/>
    <property type="project" value="TreeGrafter"/>
</dbReference>
<protein>
    <submittedName>
        <fullName evidence="7">Unannotated protein</fullName>
    </submittedName>
</protein>
<dbReference type="InterPro" id="IPR036271">
    <property type="entry name" value="Tet_transcr_reg_TetR-rel_C_sf"/>
</dbReference>
<evidence type="ECO:0000256" key="1">
    <source>
        <dbReference type="ARBA" id="ARBA00023015"/>
    </source>
</evidence>
<keyword evidence="2" id="KW-0238">DNA-binding</keyword>
<reference evidence="7" key="1">
    <citation type="submission" date="2020-05" db="EMBL/GenBank/DDBJ databases">
        <authorList>
            <person name="Chiriac C."/>
            <person name="Salcher M."/>
            <person name="Ghai R."/>
            <person name="Kavagutti S V."/>
        </authorList>
    </citation>
    <scope>NUCLEOTIDE SEQUENCE</scope>
</reference>
<evidence type="ECO:0000313" key="5">
    <source>
        <dbReference type="EMBL" id="CAB4362816.1"/>
    </source>
</evidence>
<evidence type="ECO:0000256" key="3">
    <source>
        <dbReference type="ARBA" id="ARBA00023163"/>
    </source>
</evidence>
<gene>
    <name evidence="6" type="ORF">UFOPK2656_00600</name>
    <name evidence="7" type="ORF">UFOPK3099_02643</name>
    <name evidence="8" type="ORF">UFOPK3267_00244</name>
    <name evidence="9" type="ORF">UFOPK3651_00638</name>
    <name evidence="10" type="ORF">UFOPK3931_01222</name>
    <name evidence="5" type="ORF">UFOPK4189_00598</name>
</gene>
<evidence type="ECO:0000313" key="9">
    <source>
        <dbReference type="EMBL" id="CAB4917591.1"/>
    </source>
</evidence>
<keyword evidence="1" id="KW-0805">Transcription regulation</keyword>
<dbReference type="InterPro" id="IPR041490">
    <property type="entry name" value="KstR2_TetR_C"/>
</dbReference>
<evidence type="ECO:0000256" key="2">
    <source>
        <dbReference type="ARBA" id="ARBA00023125"/>
    </source>
</evidence>
<evidence type="ECO:0000259" key="4">
    <source>
        <dbReference type="PROSITE" id="PS50977"/>
    </source>
</evidence>
<dbReference type="Gene3D" id="1.10.10.60">
    <property type="entry name" value="Homeodomain-like"/>
    <property type="match status" value="1"/>
</dbReference>
<evidence type="ECO:0000313" key="8">
    <source>
        <dbReference type="EMBL" id="CAB4846500.1"/>
    </source>
</evidence>
<dbReference type="EMBL" id="CAESGF010000003">
    <property type="protein sequence ID" value="CAB4362816.1"/>
    <property type="molecule type" value="Genomic_DNA"/>
</dbReference>
<dbReference type="PROSITE" id="PS50977">
    <property type="entry name" value="HTH_TETR_2"/>
    <property type="match status" value="1"/>
</dbReference>
<dbReference type="SUPFAM" id="SSF48498">
    <property type="entry name" value="Tetracyclin repressor-like, C-terminal domain"/>
    <property type="match status" value="1"/>
</dbReference>
<dbReference type="EMBL" id="CAFAAV010000282">
    <property type="protein sequence ID" value="CAB4835016.1"/>
    <property type="molecule type" value="Genomic_DNA"/>
</dbReference>
<dbReference type="GO" id="GO:0000976">
    <property type="term" value="F:transcription cis-regulatory region binding"/>
    <property type="evidence" value="ECO:0007669"/>
    <property type="project" value="TreeGrafter"/>
</dbReference>
<dbReference type="EMBL" id="CAFBMT010000003">
    <property type="protein sequence ID" value="CAB4917591.1"/>
    <property type="molecule type" value="Genomic_DNA"/>
</dbReference>
<dbReference type="SUPFAM" id="SSF46689">
    <property type="entry name" value="Homeodomain-like"/>
    <property type="match status" value="1"/>
</dbReference>
<name>A0A6J7APW1_9ZZZZ</name>
<organism evidence="7">
    <name type="scientific">freshwater metagenome</name>
    <dbReference type="NCBI Taxonomy" id="449393"/>
    <lineage>
        <taxon>unclassified sequences</taxon>
        <taxon>metagenomes</taxon>
        <taxon>ecological metagenomes</taxon>
    </lineage>
</organism>
<feature type="domain" description="HTH tetR-type" evidence="4">
    <location>
        <begin position="2"/>
        <end position="62"/>
    </location>
</feature>
<sequence length="183" mass="19565">MASRSDQILQAAARLFAERGYGATGIDDIGAEVGVSGPAIYWYFPGKQALLAAMLADVSERLLAGGRECVAQSKDDEAALAALVAMQVEFALEEPDLIVVHGRELHHLDTAQAHAVRSLQRQYVDVWVDVVERLHPGVPRQRLAAAVQAAIGLVNSTPYVGKLPRKALAPLLHDMALAALNAV</sequence>
<dbReference type="EMBL" id="CAFBOL010000025">
    <property type="protein sequence ID" value="CAB4987098.1"/>
    <property type="molecule type" value="Genomic_DNA"/>
</dbReference>
<dbReference type="InterPro" id="IPR050109">
    <property type="entry name" value="HTH-type_TetR-like_transc_reg"/>
</dbReference>
<dbReference type="AlphaFoldDB" id="A0A6J7APW1"/>
<accession>A0A6J7APW1</accession>
<dbReference type="InterPro" id="IPR001647">
    <property type="entry name" value="HTH_TetR"/>
</dbReference>
<dbReference type="PANTHER" id="PTHR30055">
    <property type="entry name" value="HTH-TYPE TRANSCRIPTIONAL REGULATOR RUTR"/>
    <property type="match status" value="1"/>
</dbReference>
<dbReference type="EMBL" id="CAEZYF010000003">
    <property type="protein sequence ID" value="CAB4709933.1"/>
    <property type="molecule type" value="Genomic_DNA"/>
</dbReference>
<evidence type="ECO:0000313" key="7">
    <source>
        <dbReference type="EMBL" id="CAB4835016.1"/>
    </source>
</evidence>
<dbReference type="Pfam" id="PF00440">
    <property type="entry name" value="TetR_N"/>
    <property type="match status" value="1"/>
</dbReference>